<sequence length="189" mass="19655">MNPAADALLGLLVLAWILWRQTQTREVRFDRGPRGFAIIAGVGLWQVVSFLGAHTVRPVAIGVLVGSLAVSAAFGVLRGRLQPVWRAADGRVLRRGTAVTAGLWLVAVALHLAADEYAKHVDAAAAGLASASLMLYLAVSLGVQTLVVRQRATHLVPRAGEACATPAAPVAAGPAPTPAVAAPTQWPTR</sequence>
<feature type="transmembrane region" description="Helical" evidence="2">
    <location>
        <begin position="126"/>
        <end position="148"/>
    </location>
</feature>
<feature type="transmembrane region" description="Helical" evidence="2">
    <location>
        <begin position="97"/>
        <end position="114"/>
    </location>
</feature>
<accession>A0ABT7SGD5</accession>
<comment type="caution">
    <text evidence="3">The sequence shown here is derived from an EMBL/GenBank/DDBJ whole genome shotgun (WGS) entry which is preliminary data.</text>
</comment>
<keyword evidence="2" id="KW-1133">Transmembrane helix</keyword>
<evidence type="ECO:0000313" key="4">
    <source>
        <dbReference type="Proteomes" id="UP001529338"/>
    </source>
</evidence>
<name>A0ABT7SGD5_9CELL</name>
<feature type="transmembrane region" description="Helical" evidence="2">
    <location>
        <begin position="6"/>
        <end position="22"/>
    </location>
</feature>
<reference evidence="3 4" key="1">
    <citation type="submission" date="2023-06" db="EMBL/GenBank/DDBJ databases">
        <title>Cellulomonas sp. MW4 Whole genome sequence.</title>
        <authorList>
            <person name="Park S."/>
        </authorList>
    </citation>
    <scope>NUCLEOTIDE SEQUENCE [LARGE SCALE GENOMIC DNA]</scope>
    <source>
        <strain evidence="3 4">MW4</strain>
    </source>
</reference>
<feature type="transmembrane region" description="Helical" evidence="2">
    <location>
        <begin position="34"/>
        <end position="53"/>
    </location>
</feature>
<dbReference type="EMBL" id="JAUCGQ010000001">
    <property type="protein sequence ID" value="MDM7855240.1"/>
    <property type="molecule type" value="Genomic_DNA"/>
</dbReference>
<dbReference type="Proteomes" id="UP001529338">
    <property type="component" value="Unassembled WGS sequence"/>
</dbReference>
<feature type="transmembrane region" description="Helical" evidence="2">
    <location>
        <begin position="59"/>
        <end position="77"/>
    </location>
</feature>
<protein>
    <recommendedName>
        <fullName evidence="5">DUF1453 domain-containing protein</fullName>
    </recommendedName>
</protein>
<organism evidence="3 4">
    <name type="scientific">Cellulomonas alba</name>
    <dbReference type="NCBI Taxonomy" id="3053467"/>
    <lineage>
        <taxon>Bacteria</taxon>
        <taxon>Bacillati</taxon>
        <taxon>Actinomycetota</taxon>
        <taxon>Actinomycetes</taxon>
        <taxon>Micrococcales</taxon>
        <taxon>Cellulomonadaceae</taxon>
        <taxon>Cellulomonas</taxon>
    </lineage>
</organism>
<keyword evidence="2" id="KW-0472">Membrane</keyword>
<evidence type="ECO:0000256" key="2">
    <source>
        <dbReference type="SAM" id="Phobius"/>
    </source>
</evidence>
<feature type="region of interest" description="Disordered" evidence="1">
    <location>
        <begin position="168"/>
        <end position="189"/>
    </location>
</feature>
<proteinExistence type="predicted"/>
<dbReference type="RefSeq" id="WP_289455042.1">
    <property type="nucleotide sequence ID" value="NZ_JAUCGQ010000001.1"/>
</dbReference>
<gene>
    <name evidence="3" type="ORF">QRT04_09885</name>
</gene>
<evidence type="ECO:0000313" key="3">
    <source>
        <dbReference type="EMBL" id="MDM7855240.1"/>
    </source>
</evidence>
<feature type="compositionally biased region" description="Low complexity" evidence="1">
    <location>
        <begin position="168"/>
        <end position="183"/>
    </location>
</feature>
<keyword evidence="2" id="KW-0812">Transmembrane</keyword>
<evidence type="ECO:0008006" key="5">
    <source>
        <dbReference type="Google" id="ProtNLM"/>
    </source>
</evidence>
<evidence type="ECO:0000256" key="1">
    <source>
        <dbReference type="SAM" id="MobiDB-lite"/>
    </source>
</evidence>
<keyword evidence="4" id="KW-1185">Reference proteome</keyword>